<dbReference type="KEGG" id="haer:DU502_00910"/>
<reference evidence="3" key="3">
    <citation type="submission" date="2018-10" db="EMBL/GenBank/DDBJ databases">
        <authorList>
            <person name="Whitman W."/>
            <person name="Huntemann M."/>
            <person name="Clum A."/>
            <person name="Pillay M."/>
            <person name="Palaniappan K."/>
            <person name="Varghese N."/>
            <person name="Mikhailova N."/>
            <person name="Stamatis D."/>
            <person name="Reddy T."/>
            <person name="Daum C."/>
            <person name="Shapiro N."/>
            <person name="Ivanova N."/>
            <person name="Kyrpides N."/>
            <person name="Woyke T."/>
        </authorList>
    </citation>
    <scope>NUCLEOTIDE SEQUENCE</scope>
    <source>
        <strain evidence="3">CGMCC 1.10124</strain>
    </source>
</reference>
<evidence type="ECO:0000256" key="1">
    <source>
        <dbReference type="SAM" id="Phobius"/>
    </source>
</evidence>
<dbReference type="EMBL" id="CP034145">
    <property type="protein sequence ID" value="AZH24020.1"/>
    <property type="molecule type" value="Genomic_DNA"/>
</dbReference>
<dbReference type="RefSeq" id="WP_121921141.1">
    <property type="nucleotide sequence ID" value="NZ_CP034145.1"/>
</dbReference>
<protein>
    <submittedName>
        <fullName evidence="3">Uncharacterized protein</fullName>
    </submittedName>
</protein>
<gene>
    <name evidence="3" type="ORF">ATH50_2540</name>
    <name evidence="2" type="ORF">DU502_00910</name>
</gene>
<keyword evidence="5" id="KW-1185">Reference proteome</keyword>
<evidence type="ECO:0000313" key="2">
    <source>
        <dbReference type="EMBL" id="AZH24020.1"/>
    </source>
</evidence>
<sequence length="79" mass="7867">MAAADLNEWGSETGGTVDDARVVLGAVMVATIAVVAAAMYLIGPAAGAKAAAAMTPFVLVSALRTPLTDCSIYGGGLRR</sequence>
<reference evidence="2 5" key="2">
    <citation type="submission" date="2018-07" db="EMBL/GenBank/DDBJ databases">
        <title>Genome sequences of Haloplanus aerogenes JCM 16430T.</title>
        <authorList>
            <person name="Kim Y.B."/>
            <person name="Roh S.W."/>
        </authorList>
    </citation>
    <scope>NUCLEOTIDE SEQUENCE [LARGE SCALE GENOMIC DNA]</scope>
    <source>
        <strain evidence="2 5">JCM 16430</strain>
    </source>
</reference>
<keyword evidence="1" id="KW-0812">Transmembrane</keyword>
<dbReference type="AlphaFoldDB" id="A0A3M0CVC5"/>
<name>A0A3M0CVC5_9EURY</name>
<keyword evidence="1" id="KW-1133">Transmembrane helix</keyword>
<evidence type="ECO:0000313" key="4">
    <source>
        <dbReference type="Proteomes" id="UP000277326"/>
    </source>
</evidence>
<reference evidence="3 4" key="1">
    <citation type="journal article" date="2015" name="Stand. Genomic Sci.">
        <title>Genomic Encyclopedia of Bacterial and Archaeal Type Strains, Phase III: the genomes of soil and plant-associated and newly described type strains.</title>
        <authorList>
            <person name="Whitman W.B."/>
            <person name="Woyke T."/>
            <person name="Klenk H.P."/>
            <person name="Zhou Y."/>
            <person name="Lilburn T.G."/>
            <person name="Beck B.J."/>
            <person name="De Vos P."/>
            <person name="Vandamme P."/>
            <person name="Eisen J.A."/>
            <person name="Garrity G."/>
            <person name="Hugenholtz P."/>
            <person name="Kyrpides N.C."/>
        </authorList>
    </citation>
    <scope>NUCLEOTIDE SEQUENCE [LARGE SCALE GENOMIC DNA]</scope>
    <source>
        <strain evidence="3 4">CGMCC 1.10124</strain>
    </source>
</reference>
<dbReference type="GeneID" id="38469802"/>
<proteinExistence type="predicted"/>
<dbReference type="Proteomes" id="UP000282007">
    <property type="component" value="Chromosome"/>
</dbReference>
<keyword evidence="1" id="KW-0472">Membrane</keyword>
<evidence type="ECO:0000313" key="3">
    <source>
        <dbReference type="EMBL" id="RMB13208.1"/>
    </source>
</evidence>
<dbReference type="EMBL" id="REFS01000005">
    <property type="protein sequence ID" value="RMB13208.1"/>
    <property type="molecule type" value="Genomic_DNA"/>
</dbReference>
<feature type="transmembrane region" description="Helical" evidence="1">
    <location>
        <begin position="20"/>
        <end position="42"/>
    </location>
</feature>
<organism evidence="3 4">
    <name type="scientific">Haloplanus aerogenes</name>
    <dbReference type="NCBI Taxonomy" id="660522"/>
    <lineage>
        <taxon>Archaea</taxon>
        <taxon>Methanobacteriati</taxon>
        <taxon>Methanobacteriota</taxon>
        <taxon>Stenosarchaea group</taxon>
        <taxon>Halobacteria</taxon>
        <taxon>Halobacteriales</taxon>
        <taxon>Haloferacaceae</taxon>
        <taxon>Haloplanus</taxon>
    </lineage>
</organism>
<evidence type="ECO:0000313" key="5">
    <source>
        <dbReference type="Proteomes" id="UP000282007"/>
    </source>
</evidence>
<dbReference type="Proteomes" id="UP000277326">
    <property type="component" value="Unassembled WGS sequence"/>
</dbReference>
<accession>A0A3M0CVC5</accession>